<accession>A0A9D1V6H7</accession>
<sequence length="369" mass="40207">MKKLITAAACIAAGTFLFSACSAMVATSFSANWLKTPSNYAADFYEELSYKLSFESNDLTQSISELEIDGENSGYTQTTQSLATFTLPDGSDRVVSNVYHMHSELTVSGTYYYTDNNGNKEAVCSFGGENDDPDKDYDNPASVVTDVYFHSLQNGKNLQPVYRTSTYYSYSPGQSTKTLFLYNYTVTVVYSENASEATLTLTDNWGDLKEEDIAVAKNLQKAIALNEKSTAKNLQKNHTLLDEKQLIFAARGLNYSNGSSNTVNLMMDSGAKSTSLSCSEDPTAGTYSFSLDGEEKQDHSVSCASVNISISDGSVFTGEMLRMVIAQKTGDDASAFYALPVRYETPFGFGVGKLVYTLESCTHTPSDNA</sequence>
<reference evidence="2" key="1">
    <citation type="journal article" date="2021" name="PeerJ">
        <title>Extensive microbial diversity within the chicken gut microbiome revealed by metagenomics and culture.</title>
        <authorList>
            <person name="Gilroy R."/>
            <person name="Ravi A."/>
            <person name="Getino M."/>
            <person name="Pursley I."/>
            <person name="Horton D.L."/>
            <person name="Alikhan N.F."/>
            <person name="Baker D."/>
            <person name="Gharbi K."/>
            <person name="Hall N."/>
            <person name="Watson M."/>
            <person name="Adriaenssens E.M."/>
            <person name="Foster-Nyarko E."/>
            <person name="Jarju S."/>
            <person name="Secka A."/>
            <person name="Antonio M."/>
            <person name="Oren A."/>
            <person name="Chaudhuri R.R."/>
            <person name="La Ragione R."/>
            <person name="Hildebrand F."/>
            <person name="Pallen M.J."/>
        </authorList>
    </citation>
    <scope>NUCLEOTIDE SEQUENCE</scope>
    <source>
        <strain evidence="2">811</strain>
    </source>
</reference>
<proteinExistence type="predicted"/>
<evidence type="ECO:0000256" key="1">
    <source>
        <dbReference type="SAM" id="SignalP"/>
    </source>
</evidence>
<dbReference type="EMBL" id="DXFX01000004">
    <property type="protein sequence ID" value="HIX06886.1"/>
    <property type="molecule type" value="Genomic_DNA"/>
</dbReference>
<comment type="caution">
    <text evidence="2">The sequence shown here is derived from an EMBL/GenBank/DDBJ whole genome shotgun (WGS) entry which is preliminary data.</text>
</comment>
<gene>
    <name evidence="2" type="ORF">H9741_00255</name>
</gene>
<reference evidence="2" key="2">
    <citation type="submission" date="2021-04" db="EMBL/GenBank/DDBJ databases">
        <authorList>
            <person name="Gilroy R."/>
        </authorList>
    </citation>
    <scope>NUCLEOTIDE SEQUENCE</scope>
    <source>
        <strain evidence="2">811</strain>
    </source>
</reference>
<evidence type="ECO:0000313" key="2">
    <source>
        <dbReference type="EMBL" id="HIX06886.1"/>
    </source>
</evidence>
<dbReference type="Proteomes" id="UP000824204">
    <property type="component" value="Unassembled WGS sequence"/>
</dbReference>
<evidence type="ECO:0008006" key="4">
    <source>
        <dbReference type="Google" id="ProtNLM"/>
    </source>
</evidence>
<organism evidence="2 3">
    <name type="scientific">Candidatus Borkfalkia faecipullorum</name>
    <dbReference type="NCBI Taxonomy" id="2838510"/>
    <lineage>
        <taxon>Bacteria</taxon>
        <taxon>Bacillati</taxon>
        <taxon>Bacillota</taxon>
        <taxon>Clostridia</taxon>
        <taxon>Christensenellales</taxon>
        <taxon>Christensenellaceae</taxon>
        <taxon>Candidatus Borkfalkia</taxon>
    </lineage>
</organism>
<dbReference type="AlphaFoldDB" id="A0A9D1V6H7"/>
<evidence type="ECO:0000313" key="3">
    <source>
        <dbReference type="Proteomes" id="UP000824204"/>
    </source>
</evidence>
<name>A0A9D1V6H7_9FIRM</name>
<keyword evidence="1" id="KW-0732">Signal</keyword>
<feature type="signal peptide" evidence="1">
    <location>
        <begin position="1"/>
        <end position="25"/>
    </location>
</feature>
<feature type="chain" id="PRO_5039197800" description="Lipoprotein" evidence="1">
    <location>
        <begin position="26"/>
        <end position="369"/>
    </location>
</feature>
<dbReference type="PROSITE" id="PS51257">
    <property type="entry name" value="PROKAR_LIPOPROTEIN"/>
    <property type="match status" value="1"/>
</dbReference>
<protein>
    <recommendedName>
        <fullName evidence="4">Lipoprotein</fullName>
    </recommendedName>
</protein>